<gene>
    <name evidence="1" type="ORF">HPB49_011646</name>
</gene>
<accession>A0ACB8D4M3</accession>
<protein>
    <submittedName>
        <fullName evidence="1">Uncharacterized protein</fullName>
    </submittedName>
</protein>
<proteinExistence type="predicted"/>
<keyword evidence="2" id="KW-1185">Reference proteome</keyword>
<dbReference type="EMBL" id="CM023472">
    <property type="protein sequence ID" value="KAH7959532.1"/>
    <property type="molecule type" value="Genomic_DNA"/>
</dbReference>
<sequence>MSSLSSTSASKRKMRTLATAREDSDPSAATYMIVDLSAINRLLERTNCRTCRGAVSIKNGARDYGIAVKLCLECSNCGTVASEWSSRRTPGAAKCTPFEVNILAARAMQSIGNGQAALNDVFSIMGISHRGLHHKSYQSHLKNKLNPAATRAAGKVLSDCAMAVQKLYRELYFDSPGSLSSEAADMENGFLNPRANTAFEEKFGCPSFVAFWMEAPATFPHLLVDKADKQMLYVIVT</sequence>
<comment type="caution">
    <text evidence="1">The sequence shown here is derived from an EMBL/GenBank/DDBJ whole genome shotgun (WGS) entry which is preliminary data.</text>
</comment>
<reference evidence="1" key="1">
    <citation type="submission" date="2020-05" db="EMBL/GenBank/DDBJ databases">
        <title>Large-scale comparative analyses of tick genomes elucidate their genetic diversity and vector capacities.</title>
        <authorList>
            <person name="Jia N."/>
            <person name="Wang J."/>
            <person name="Shi W."/>
            <person name="Du L."/>
            <person name="Sun Y."/>
            <person name="Zhan W."/>
            <person name="Jiang J."/>
            <person name="Wang Q."/>
            <person name="Zhang B."/>
            <person name="Ji P."/>
            <person name="Sakyi L.B."/>
            <person name="Cui X."/>
            <person name="Yuan T."/>
            <person name="Jiang B."/>
            <person name="Yang W."/>
            <person name="Lam T.T.-Y."/>
            <person name="Chang Q."/>
            <person name="Ding S."/>
            <person name="Wang X."/>
            <person name="Zhu J."/>
            <person name="Ruan X."/>
            <person name="Zhao L."/>
            <person name="Wei J."/>
            <person name="Que T."/>
            <person name="Du C."/>
            <person name="Cheng J."/>
            <person name="Dai P."/>
            <person name="Han X."/>
            <person name="Huang E."/>
            <person name="Gao Y."/>
            <person name="Liu J."/>
            <person name="Shao H."/>
            <person name="Ye R."/>
            <person name="Li L."/>
            <person name="Wei W."/>
            <person name="Wang X."/>
            <person name="Wang C."/>
            <person name="Yang T."/>
            <person name="Huo Q."/>
            <person name="Li W."/>
            <person name="Guo W."/>
            <person name="Chen H."/>
            <person name="Zhou L."/>
            <person name="Ni X."/>
            <person name="Tian J."/>
            <person name="Zhou Y."/>
            <person name="Sheng Y."/>
            <person name="Liu T."/>
            <person name="Pan Y."/>
            <person name="Xia L."/>
            <person name="Li J."/>
            <person name="Zhao F."/>
            <person name="Cao W."/>
        </authorList>
    </citation>
    <scope>NUCLEOTIDE SEQUENCE</scope>
    <source>
        <strain evidence="1">Dsil-2018</strain>
    </source>
</reference>
<name>A0ACB8D4M3_DERSI</name>
<organism evidence="1 2">
    <name type="scientific">Dermacentor silvarum</name>
    <name type="common">Tick</name>
    <dbReference type="NCBI Taxonomy" id="543639"/>
    <lineage>
        <taxon>Eukaryota</taxon>
        <taxon>Metazoa</taxon>
        <taxon>Ecdysozoa</taxon>
        <taxon>Arthropoda</taxon>
        <taxon>Chelicerata</taxon>
        <taxon>Arachnida</taxon>
        <taxon>Acari</taxon>
        <taxon>Parasitiformes</taxon>
        <taxon>Ixodida</taxon>
        <taxon>Ixodoidea</taxon>
        <taxon>Ixodidae</taxon>
        <taxon>Rhipicephalinae</taxon>
        <taxon>Dermacentor</taxon>
    </lineage>
</organism>
<evidence type="ECO:0000313" key="2">
    <source>
        <dbReference type="Proteomes" id="UP000821865"/>
    </source>
</evidence>
<dbReference type="Proteomes" id="UP000821865">
    <property type="component" value="Chromosome 3"/>
</dbReference>
<evidence type="ECO:0000313" key="1">
    <source>
        <dbReference type="EMBL" id="KAH7959532.1"/>
    </source>
</evidence>